<dbReference type="Pfam" id="PF09720">
    <property type="entry name" value="Unstab_antitox"/>
    <property type="match status" value="1"/>
</dbReference>
<proteinExistence type="predicted"/>
<dbReference type="OrthoDB" id="5125978at2"/>
<dbReference type="AlphaFoldDB" id="J1HKD9"/>
<dbReference type="Proteomes" id="UP000002941">
    <property type="component" value="Unassembled WGS sequence"/>
</dbReference>
<name>J1HKD9_9ACTO</name>
<protein>
    <submittedName>
        <fullName evidence="1">Addiction module component, TIGR02574 family</fullName>
    </submittedName>
</protein>
<evidence type="ECO:0000313" key="2">
    <source>
        <dbReference type="Proteomes" id="UP000002941"/>
    </source>
</evidence>
<keyword evidence="2" id="KW-1185">Reference proteome</keyword>
<reference evidence="1 2" key="1">
    <citation type="submission" date="2012-05" db="EMBL/GenBank/DDBJ databases">
        <authorList>
            <person name="Harkins D.M."/>
            <person name="Madupu R."/>
            <person name="Durkin A.S."/>
            <person name="Torralba M."/>
            <person name="Methe B."/>
            <person name="Sutton G.G."/>
            <person name="Nelson K.E."/>
        </authorList>
    </citation>
    <scope>NUCLEOTIDE SEQUENCE [LARGE SCALE GENOMIC DNA]</scope>
    <source>
        <strain evidence="1 2">F0489</strain>
    </source>
</reference>
<dbReference type="InterPro" id="IPR013406">
    <property type="entry name" value="CHP02574_addiction_mod"/>
</dbReference>
<accession>J1HKD9</accession>
<organism evidence="1 2">
    <name type="scientific">Actinomyces massiliensis F0489</name>
    <dbReference type="NCBI Taxonomy" id="1125718"/>
    <lineage>
        <taxon>Bacteria</taxon>
        <taxon>Bacillati</taxon>
        <taxon>Actinomycetota</taxon>
        <taxon>Actinomycetes</taxon>
        <taxon>Actinomycetales</taxon>
        <taxon>Actinomycetaceae</taxon>
        <taxon>Actinomyces</taxon>
    </lineage>
</organism>
<comment type="caution">
    <text evidence="1">The sequence shown here is derived from an EMBL/GenBank/DDBJ whole genome shotgun (WGS) entry which is preliminary data.</text>
</comment>
<sequence>MTPNAATLIRDGLALDVDERSVVANALLESIDDTDDASEVDDAWRVVVSRRLAEMRSGAVEMIDADELFAEMRASVAE</sequence>
<evidence type="ECO:0000313" key="1">
    <source>
        <dbReference type="EMBL" id="EJF46405.1"/>
    </source>
</evidence>
<dbReference type="RefSeq" id="WP_008730812.1">
    <property type="nucleotide sequence ID" value="NZ_AKFT01000065.1"/>
</dbReference>
<dbReference type="EMBL" id="AKFT01000065">
    <property type="protein sequence ID" value="EJF46405.1"/>
    <property type="molecule type" value="Genomic_DNA"/>
</dbReference>
<gene>
    <name evidence="1" type="ORF">HMPREF1318_0148</name>
</gene>